<evidence type="ECO:0000313" key="4">
    <source>
        <dbReference type="Proteomes" id="UP000305848"/>
    </source>
</evidence>
<dbReference type="OrthoDB" id="635146at2"/>
<dbReference type="InterPro" id="IPR036691">
    <property type="entry name" value="Endo/exonu/phosph_ase_sf"/>
</dbReference>
<dbReference type="Gene3D" id="3.60.10.10">
    <property type="entry name" value="Endonuclease/exonuclease/phosphatase"/>
    <property type="match status" value="1"/>
</dbReference>
<dbReference type="GO" id="GO:0016020">
    <property type="term" value="C:membrane"/>
    <property type="evidence" value="ECO:0007669"/>
    <property type="project" value="GOC"/>
</dbReference>
<feature type="transmembrane region" description="Helical" evidence="1">
    <location>
        <begin position="39"/>
        <end position="65"/>
    </location>
</feature>
<dbReference type="Proteomes" id="UP000305848">
    <property type="component" value="Unassembled WGS sequence"/>
</dbReference>
<dbReference type="Pfam" id="PF03372">
    <property type="entry name" value="Exo_endo_phos"/>
    <property type="match status" value="1"/>
</dbReference>
<dbReference type="PANTHER" id="PTHR14859">
    <property type="entry name" value="CALCOFLUOR WHITE HYPERSENSITIVE PROTEIN PRECURSOR"/>
    <property type="match status" value="1"/>
</dbReference>
<comment type="caution">
    <text evidence="3">The sequence shown here is derived from an EMBL/GenBank/DDBJ whole genome shotgun (WGS) entry which is preliminary data.</text>
</comment>
<reference evidence="3 4" key="1">
    <citation type="submission" date="2019-05" db="EMBL/GenBank/DDBJ databases">
        <title>Panacibacter sp. strain 17mud1-8 Genome sequencing and assembly.</title>
        <authorList>
            <person name="Chhetri G."/>
        </authorList>
    </citation>
    <scope>NUCLEOTIDE SEQUENCE [LARGE SCALE GENOMIC DNA]</scope>
    <source>
        <strain evidence="3 4">17mud1-8</strain>
    </source>
</reference>
<protein>
    <recommendedName>
        <fullName evidence="2">Endonuclease/exonuclease/phosphatase domain-containing protein</fullName>
    </recommendedName>
</protein>
<dbReference type="AlphaFoldDB" id="A0A4U3KY97"/>
<keyword evidence="1" id="KW-0812">Transmembrane</keyword>
<dbReference type="GO" id="GO:0003824">
    <property type="term" value="F:catalytic activity"/>
    <property type="evidence" value="ECO:0007669"/>
    <property type="project" value="InterPro"/>
</dbReference>
<dbReference type="EMBL" id="SZQL01000010">
    <property type="protein sequence ID" value="TKK67681.1"/>
    <property type="molecule type" value="Genomic_DNA"/>
</dbReference>
<dbReference type="CDD" id="cd09084">
    <property type="entry name" value="EEP-2"/>
    <property type="match status" value="1"/>
</dbReference>
<keyword evidence="4" id="KW-1185">Reference proteome</keyword>
<dbReference type="PANTHER" id="PTHR14859:SF15">
    <property type="entry name" value="ENDONUCLEASE_EXONUCLEASE_PHOSPHATASE DOMAIN-CONTAINING PROTEIN"/>
    <property type="match status" value="1"/>
</dbReference>
<name>A0A4U3KY97_9BACT</name>
<feature type="transmembrane region" description="Helical" evidence="1">
    <location>
        <begin position="12"/>
        <end position="33"/>
    </location>
</feature>
<keyword evidence="1" id="KW-1133">Transmembrane helix</keyword>
<proteinExistence type="predicted"/>
<feature type="domain" description="Endonuclease/exonuclease/phosphatase" evidence="2">
    <location>
        <begin position="115"/>
        <end position="362"/>
    </location>
</feature>
<dbReference type="RefSeq" id="WP_137262246.1">
    <property type="nucleotide sequence ID" value="NZ_SZQL01000010.1"/>
</dbReference>
<organism evidence="3 4">
    <name type="scientific">Ilyomonas limi</name>
    <dbReference type="NCBI Taxonomy" id="2575867"/>
    <lineage>
        <taxon>Bacteria</taxon>
        <taxon>Pseudomonadati</taxon>
        <taxon>Bacteroidota</taxon>
        <taxon>Chitinophagia</taxon>
        <taxon>Chitinophagales</taxon>
        <taxon>Chitinophagaceae</taxon>
        <taxon>Ilyomonas</taxon>
    </lineage>
</organism>
<evidence type="ECO:0000313" key="3">
    <source>
        <dbReference type="EMBL" id="TKK67681.1"/>
    </source>
</evidence>
<evidence type="ECO:0000259" key="2">
    <source>
        <dbReference type="Pfam" id="PF03372"/>
    </source>
</evidence>
<evidence type="ECO:0000256" key="1">
    <source>
        <dbReference type="SAM" id="Phobius"/>
    </source>
</evidence>
<dbReference type="InterPro" id="IPR051916">
    <property type="entry name" value="GPI-anchor_lipid_remodeler"/>
</dbReference>
<sequence length="402" mass="45892">MAGSLVRKLVRKVCSFITILCCITYLISCLLPYLNPATWWFIGFLGLTFPYQATLLIFAVIFWLIAKPRLALIPLITLLIGYKQISVLFAMHPMQDFVEAKSDSAIRIVDWNVGNMYGLSNSSDIRKHNRTEIAGAILKLDPDIICLQEFNHSTRQGEEANNIGLFSDKYPHYYFAKDVNKNDGYYQYGSIIFSKYPIINSARIPYPHGSVESLIYADVLLNGDTVRLFTSHLQSFKFTSSDYEDMDRIKEQNKEALEASKNIITKMKYAFQRRGEQADVVREALSQCKYSSIMCGDFNDVPNSYTYFRIRGLRRDAFLAKGFGIGKSFNALAPTLRIDYILPDTTFNIHQFDMVDEDLSDHSMLVTDISLKKKTGRRNKIQDISYKVQDTSSKQQASGSKK</sequence>
<dbReference type="InterPro" id="IPR005135">
    <property type="entry name" value="Endo/exonuclease/phosphatase"/>
</dbReference>
<gene>
    <name evidence="3" type="ORF">FC093_13090</name>
</gene>
<dbReference type="SUPFAM" id="SSF56219">
    <property type="entry name" value="DNase I-like"/>
    <property type="match status" value="1"/>
</dbReference>
<dbReference type="GO" id="GO:0006506">
    <property type="term" value="P:GPI anchor biosynthetic process"/>
    <property type="evidence" value="ECO:0007669"/>
    <property type="project" value="TreeGrafter"/>
</dbReference>
<feature type="transmembrane region" description="Helical" evidence="1">
    <location>
        <begin position="72"/>
        <end position="91"/>
    </location>
</feature>
<accession>A0A4U3KY97</accession>
<keyword evidence="1" id="KW-0472">Membrane</keyword>